<dbReference type="RefSeq" id="WP_204698699.1">
    <property type="nucleotide sequence ID" value="NZ_JAFBEC010000008.1"/>
</dbReference>
<gene>
    <name evidence="2" type="ORF">JOD17_003059</name>
</gene>
<reference evidence="2 3" key="1">
    <citation type="submission" date="2021-01" db="EMBL/GenBank/DDBJ databases">
        <title>Genomic Encyclopedia of Type Strains, Phase IV (KMG-IV): sequencing the most valuable type-strain genomes for metagenomic binning, comparative biology and taxonomic classification.</title>
        <authorList>
            <person name="Goeker M."/>
        </authorList>
    </citation>
    <scope>NUCLEOTIDE SEQUENCE [LARGE SCALE GENOMIC DNA]</scope>
    <source>
        <strain evidence="2 3">DSM 25540</strain>
    </source>
</reference>
<organism evidence="2 3">
    <name type="scientific">Geomicrobium sediminis</name>
    <dbReference type="NCBI Taxonomy" id="1347788"/>
    <lineage>
        <taxon>Bacteria</taxon>
        <taxon>Bacillati</taxon>
        <taxon>Bacillota</taxon>
        <taxon>Bacilli</taxon>
        <taxon>Bacillales</taxon>
        <taxon>Geomicrobium</taxon>
    </lineage>
</organism>
<sequence length="89" mass="10622">MIEMISDTEWFTFMLLLSQIALLGLQIRLFIEFAYVWDERHVHQRCYQSKDLEAHSLNPRRTFSIIKRKVPSLADHASDDDEISFLHTR</sequence>
<evidence type="ECO:0000313" key="2">
    <source>
        <dbReference type="EMBL" id="MBM7633963.1"/>
    </source>
</evidence>
<comment type="caution">
    <text evidence="2">The sequence shown here is derived from an EMBL/GenBank/DDBJ whole genome shotgun (WGS) entry which is preliminary data.</text>
</comment>
<keyword evidence="1" id="KW-1133">Transmembrane helix</keyword>
<evidence type="ECO:0000256" key="1">
    <source>
        <dbReference type="SAM" id="Phobius"/>
    </source>
</evidence>
<keyword evidence="1" id="KW-0812">Transmembrane</keyword>
<name>A0ABS2PEV6_9BACL</name>
<accession>A0ABS2PEV6</accession>
<proteinExistence type="predicted"/>
<feature type="transmembrane region" description="Helical" evidence="1">
    <location>
        <begin position="12"/>
        <end position="31"/>
    </location>
</feature>
<keyword evidence="1" id="KW-0472">Membrane</keyword>
<keyword evidence="3" id="KW-1185">Reference proteome</keyword>
<evidence type="ECO:0000313" key="3">
    <source>
        <dbReference type="Proteomes" id="UP000741863"/>
    </source>
</evidence>
<dbReference type="Proteomes" id="UP000741863">
    <property type="component" value="Unassembled WGS sequence"/>
</dbReference>
<protein>
    <submittedName>
        <fullName evidence="2">Uncharacterized protein</fullName>
    </submittedName>
</protein>
<dbReference type="EMBL" id="JAFBEC010000008">
    <property type="protein sequence ID" value="MBM7633963.1"/>
    <property type="molecule type" value="Genomic_DNA"/>
</dbReference>